<name>A0ABQ5PUU4_9BACT</name>
<keyword evidence="1" id="KW-0812">Transmembrane</keyword>
<gene>
    <name evidence="2" type="ORF">GETHED_04920</name>
</gene>
<dbReference type="EMBL" id="BSDC01000001">
    <property type="protein sequence ID" value="GLH66128.1"/>
    <property type="molecule type" value="Genomic_DNA"/>
</dbReference>
<reference evidence="2" key="1">
    <citation type="journal article" date="2023" name="Antonie Van Leeuwenhoek">
        <title>Mesoterricola silvestris gen. nov., sp. nov., Mesoterricola sediminis sp. nov., Geothrix oryzae sp. nov., Geothrix edaphica sp. nov., Geothrix rubra sp. nov., and Geothrix limicola sp. nov., six novel members of Acidobacteriota isolated from soils.</title>
        <authorList>
            <person name="Itoh H."/>
            <person name="Sugisawa Y."/>
            <person name="Mise K."/>
            <person name="Xu Z."/>
            <person name="Kuniyasu M."/>
            <person name="Ushijima N."/>
            <person name="Kawano K."/>
            <person name="Kobayashi E."/>
            <person name="Shiratori Y."/>
            <person name="Masuda Y."/>
            <person name="Senoo K."/>
        </authorList>
    </citation>
    <scope>NUCLEOTIDE SEQUENCE</scope>
    <source>
        <strain evidence="2">Red802</strain>
    </source>
</reference>
<protein>
    <recommendedName>
        <fullName evidence="4">Cytochrome c domain-containing protein</fullName>
    </recommendedName>
</protein>
<evidence type="ECO:0000313" key="2">
    <source>
        <dbReference type="EMBL" id="GLH66128.1"/>
    </source>
</evidence>
<accession>A0ABQ5PUU4</accession>
<comment type="caution">
    <text evidence="2">The sequence shown here is derived from an EMBL/GenBank/DDBJ whole genome shotgun (WGS) entry which is preliminary data.</text>
</comment>
<sequence length="224" mass="23844">MDPMSLRTLPPSERAFATFVILALAAFLGSGLVHTARQERAGTVQAPAARPRLMAVLEGVMAPNTSPAEAAIFRTWVQGGATREGFAPVEAVVANNCASCHAPGGQFPRITSYEDLRPLALEEASDSLFATIGTRGLHLAVFPLVFLVAVVGYLRRTGWKGRTILVGGCAVAVLFDAGQWWLRQGHPGHAWAAWTGLILLALTFLALVAVVLADLWHGPAERKG</sequence>
<keyword evidence="1" id="KW-0472">Membrane</keyword>
<evidence type="ECO:0000313" key="3">
    <source>
        <dbReference type="Proteomes" id="UP001165044"/>
    </source>
</evidence>
<evidence type="ECO:0008006" key="4">
    <source>
        <dbReference type="Google" id="ProtNLM"/>
    </source>
</evidence>
<keyword evidence="1" id="KW-1133">Transmembrane helix</keyword>
<organism evidence="2 3">
    <name type="scientific">Geothrix edaphica</name>
    <dbReference type="NCBI Taxonomy" id="2927976"/>
    <lineage>
        <taxon>Bacteria</taxon>
        <taxon>Pseudomonadati</taxon>
        <taxon>Acidobacteriota</taxon>
        <taxon>Holophagae</taxon>
        <taxon>Holophagales</taxon>
        <taxon>Holophagaceae</taxon>
        <taxon>Geothrix</taxon>
    </lineage>
</organism>
<keyword evidence="3" id="KW-1185">Reference proteome</keyword>
<dbReference type="Proteomes" id="UP001165044">
    <property type="component" value="Unassembled WGS sequence"/>
</dbReference>
<feature type="transmembrane region" description="Helical" evidence="1">
    <location>
        <begin position="163"/>
        <end position="182"/>
    </location>
</feature>
<feature type="transmembrane region" description="Helical" evidence="1">
    <location>
        <begin position="194"/>
        <end position="216"/>
    </location>
</feature>
<evidence type="ECO:0000256" key="1">
    <source>
        <dbReference type="SAM" id="Phobius"/>
    </source>
</evidence>
<proteinExistence type="predicted"/>